<accession>A0A2J6T7V6</accession>
<dbReference type="STRING" id="1095630.A0A2J6T7V6"/>
<evidence type="ECO:0000313" key="3">
    <source>
        <dbReference type="Proteomes" id="UP000235371"/>
    </source>
</evidence>
<dbReference type="GO" id="GO:0003676">
    <property type="term" value="F:nucleic acid binding"/>
    <property type="evidence" value="ECO:0007669"/>
    <property type="project" value="InterPro"/>
</dbReference>
<dbReference type="InterPro" id="IPR036397">
    <property type="entry name" value="RNaseH_sf"/>
</dbReference>
<dbReference type="Gene3D" id="3.30.420.10">
    <property type="entry name" value="Ribonuclease H-like superfamily/Ribonuclease H"/>
    <property type="match status" value="1"/>
</dbReference>
<proteinExistence type="predicted"/>
<gene>
    <name evidence="2" type="ORF">K444DRAFT_724844</name>
</gene>
<keyword evidence="3" id="KW-1185">Reference proteome</keyword>
<organism evidence="2 3">
    <name type="scientific">Hyaloscypha bicolor E</name>
    <dbReference type="NCBI Taxonomy" id="1095630"/>
    <lineage>
        <taxon>Eukaryota</taxon>
        <taxon>Fungi</taxon>
        <taxon>Dikarya</taxon>
        <taxon>Ascomycota</taxon>
        <taxon>Pezizomycotina</taxon>
        <taxon>Leotiomycetes</taxon>
        <taxon>Helotiales</taxon>
        <taxon>Hyaloscyphaceae</taxon>
        <taxon>Hyaloscypha</taxon>
        <taxon>Hyaloscypha bicolor</taxon>
    </lineage>
</organism>
<dbReference type="OrthoDB" id="3556043at2759"/>
<dbReference type="Pfam" id="PF13358">
    <property type="entry name" value="DDE_3"/>
    <property type="match status" value="1"/>
</dbReference>
<dbReference type="Proteomes" id="UP000235371">
    <property type="component" value="Unassembled WGS sequence"/>
</dbReference>
<evidence type="ECO:0000313" key="2">
    <source>
        <dbReference type="EMBL" id="PMD59043.1"/>
    </source>
</evidence>
<dbReference type="GeneID" id="36596714"/>
<dbReference type="AlphaFoldDB" id="A0A2J6T7V6"/>
<dbReference type="RefSeq" id="XP_024735947.1">
    <property type="nucleotide sequence ID" value="XM_024888638.1"/>
</dbReference>
<dbReference type="InterPro" id="IPR038717">
    <property type="entry name" value="Tc1-like_DDE_dom"/>
</dbReference>
<dbReference type="EMBL" id="KZ613817">
    <property type="protein sequence ID" value="PMD59043.1"/>
    <property type="molecule type" value="Genomic_DNA"/>
</dbReference>
<evidence type="ECO:0000259" key="1">
    <source>
        <dbReference type="Pfam" id="PF13358"/>
    </source>
</evidence>
<dbReference type="InParanoid" id="A0A2J6T7V6"/>
<sequence>MDRNFESAKHGYLANSYLEVCEAEVAPIFQELNNGYLFIQDNASIYRVYLVQSWFRAHRIIQIVNWPAYSPDLNLIEHIWWHLKVRVYEMFLEVAADLSKSKYARQRPVSCI</sequence>
<protein>
    <recommendedName>
        <fullName evidence="1">Tc1-like transposase DDE domain-containing protein</fullName>
    </recommendedName>
</protein>
<name>A0A2J6T7V6_9HELO</name>
<reference evidence="2 3" key="1">
    <citation type="submission" date="2016-04" db="EMBL/GenBank/DDBJ databases">
        <title>A degradative enzymes factory behind the ericoid mycorrhizal symbiosis.</title>
        <authorList>
            <consortium name="DOE Joint Genome Institute"/>
            <person name="Martino E."/>
            <person name="Morin E."/>
            <person name="Grelet G."/>
            <person name="Kuo A."/>
            <person name="Kohler A."/>
            <person name="Daghino S."/>
            <person name="Barry K."/>
            <person name="Choi C."/>
            <person name="Cichocki N."/>
            <person name="Clum A."/>
            <person name="Copeland A."/>
            <person name="Hainaut M."/>
            <person name="Haridas S."/>
            <person name="Labutti K."/>
            <person name="Lindquist E."/>
            <person name="Lipzen A."/>
            <person name="Khouja H.-R."/>
            <person name="Murat C."/>
            <person name="Ohm R."/>
            <person name="Olson A."/>
            <person name="Spatafora J."/>
            <person name="Veneault-Fourrey C."/>
            <person name="Henrissat B."/>
            <person name="Grigoriev I."/>
            <person name="Martin F."/>
            <person name="Perotto S."/>
        </authorList>
    </citation>
    <scope>NUCLEOTIDE SEQUENCE [LARGE SCALE GENOMIC DNA]</scope>
    <source>
        <strain evidence="2 3">E</strain>
    </source>
</reference>
<feature type="domain" description="Tc1-like transposase DDE" evidence="1">
    <location>
        <begin position="35"/>
        <end position="88"/>
    </location>
</feature>